<evidence type="ECO:0000256" key="3">
    <source>
        <dbReference type="ARBA" id="ARBA00008661"/>
    </source>
</evidence>
<evidence type="ECO:0000256" key="8">
    <source>
        <dbReference type="ARBA" id="ARBA00022989"/>
    </source>
</evidence>
<evidence type="ECO:0000256" key="1">
    <source>
        <dbReference type="ARBA" id="ARBA00004323"/>
    </source>
</evidence>
<dbReference type="Pfam" id="PF01762">
    <property type="entry name" value="Galactosyl_T"/>
    <property type="match status" value="1"/>
</dbReference>
<evidence type="ECO:0000256" key="11">
    <source>
        <dbReference type="RuleBase" id="RU363063"/>
    </source>
</evidence>
<accession>A0A2V0PA56</accession>
<keyword evidence="9 11" id="KW-0333">Golgi apparatus</keyword>
<reference evidence="13 14" key="1">
    <citation type="journal article" date="2018" name="Sci. Rep.">
        <title>Raphidocelis subcapitata (=Pseudokirchneriella subcapitata) provides an insight into genome evolution and environmental adaptations in the Sphaeropleales.</title>
        <authorList>
            <person name="Suzuki S."/>
            <person name="Yamaguchi H."/>
            <person name="Nakajima N."/>
            <person name="Kawachi M."/>
        </authorList>
    </citation>
    <scope>NUCLEOTIDE SEQUENCE [LARGE SCALE GENOMIC DNA]</scope>
    <source>
        <strain evidence="13 14">NIES-35</strain>
    </source>
</reference>
<evidence type="ECO:0000256" key="12">
    <source>
        <dbReference type="SAM" id="MobiDB-lite"/>
    </source>
</evidence>
<dbReference type="Gene3D" id="3.90.550.50">
    <property type="match status" value="1"/>
</dbReference>
<feature type="compositionally biased region" description="Gly residues" evidence="12">
    <location>
        <begin position="302"/>
        <end position="327"/>
    </location>
</feature>
<dbReference type="EC" id="2.4.1.-" evidence="11"/>
<evidence type="ECO:0000256" key="10">
    <source>
        <dbReference type="ARBA" id="ARBA00023136"/>
    </source>
</evidence>
<comment type="similarity">
    <text evidence="3 11">Belongs to the glycosyltransferase 31 family.</text>
</comment>
<evidence type="ECO:0000256" key="4">
    <source>
        <dbReference type="ARBA" id="ARBA00022676"/>
    </source>
</evidence>
<evidence type="ECO:0000256" key="7">
    <source>
        <dbReference type="ARBA" id="ARBA00022968"/>
    </source>
</evidence>
<keyword evidence="7" id="KW-0735">Signal-anchor</keyword>
<gene>
    <name evidence="13" type="ORF">Rsub_06234</name>
</gene>
<dbReference type="InterPro" id="IPR002659">
    <property type="entry name" value="Glyco_trans_31"/>
</dbReference>
<comment type="cofactor">
    <cofactor evidence="11">
        <name>Mn(2+)</name>
        <dbReference type="ChEBI" id="CHEBI:29035"/>
    </cofactor>
</comment>
<dbReference type="STRING" id="307507.A0A2V0PA56"/>
<comment type="caution">
    <text evidence="13">The sequence shown here is derived from an EMBL/GenBank/DDBJ whole genome shotgun (WGS) entry which is preliminary data.</text>
</comment>
<keyword evidence="8" id="KW-1133">Transmembrane helix</keyword>
<sequence length="348" mass="36596">MEGAATGAGGRSSGGGGALLAVVLVSSARGNADRRRACRNTWFKYAASEDSPLPHTLRARLLLRFLVAADTSDAALASEAAAHGDVLSVEAPEGYGHLWRKVLVALAGVEARGLDYSYFVHADDDSLLRLDLLAPLLEASPRDRFYWGYIWNADGPAEGGGGRTTAPIRNPRNKSHMPAEQYPLDFYPPFASGCGFALSRDLVRALLARPLPDYRLLDPPFGIHLCGCERCVLREPVVPVHDGRVRPYRGIPIFHPSTLVQHYLRPEEMGPFYSQALQHARHQREGGGDAAAAAGPAEAGGPAAGRSGGGGGGGGGGDGGVDGGTDAGGEDPAAQLYSQLVAMGLLRR</sequence>
<dbReference type="Proteomes" id="UP000247498">
    <property type="component" value="Unassembled WGS sequence"/>
</dbReference>
<keyword evidence="6" id="KW-0812">Transmembrane</keyword>
<dbReference type="UniPathway" id="UPA00378"/>
<dbReference type="FunCoup" id="A0A2V0PA56">
    <property type="interactions" value="1847"/>
</dbReference>
<dbReference type="GO" id="GO:0000139">
    <property type="term" value="C:Golgi membrane"/>
    <property type="evidence" value="ECO:0007669"/>
    <property type="project" value="UniProtKB-SubCell"/>
</dbReference>
<dbReference type="OrthoDB" id="2139606at2759"/>
<dbReference type="EMBL" id="BDRX01000046">
    <property type="protein sequence ID" value="GBF93985.1"/>
    <property type="molecule type" value="Genomic_DNA"/>
</dbReference>
<dbReference type="PANTHER" id="PTHR11214:SF3">
    <property type="entry name" value="BETA-1,3-GALACTOSYLTRANSFERASE 6"/>
    <property type="match status" value="1"/>
</dbReference>
<feature type="compositionally biased region" description="Low complexity" evidence="12">
    <location>
        <begin position="290"/>
        <end position="301"/>
    </location>
</feature>
<dbReference type="InParanoid" id="A0A2V0PA56"/>
<name>A0A2V0PA56_9CHLO</name>
<evidence type="ECO:0000256" key="5">
    <source>
        <dbReference type="ARBA" id="ARBA00022679"/>
    </source>
</evidence>
<feature type="region of interest" description="Disordered" evidence="12">
    <location>
        <begin position="277"/>
        <end position="332"/>
    </location>
</feature>
<keyword evidence="14" id="KW-1185">Reference proteome</keyword>
<comment type="pathway">
    <text evidence="2">Protein modification; protein glycosylation.</text>
</comment>
<keyword evidence="10" id="KW-0472">Membrane</keyword>
<dbReference type="PANTHER" id="PTHR11214">
    <property type="entry name" value="BETA-1,3-N-ACETYLGLUCOSAMINYLTRANSFERASE"/>
    <property type="match status" value="1"/>
</dbReference>
<dbReference type="GO" id="GO:0008378">
    <property type="term" value="F:galactosyltransferase activity"/>
    <property type="evidence" value="ECO:0007669"/>
    <property type="project" value="TreeGrafter"/>
</dbReference>
<evidence type="ECO:0000256" key="6">
    <source>
        <dbReference type="ARBA" id="ARBA00022692"/>
    </source>
</evidence>
<evidence type="ECO:0000313" key="14">
    <source>
        <dbReference type="Proteomes" id="UP000247498"/>
    </source>
</evidence>
<keyword evidence="4 11" id="KW-0328">Glycosyltransferase</keyword>
<dbReference type="AlphaFoldDB" id="A0A2V0PA56"/>
<protein>
    <recommendedName>
        <fullName evidence="11">Hexosyltransferase</fullName>
        <ecNumber evidence="11">2.4.1.-</ecNumber>
    </recommendedName>
</protein>
<proteinExistence type="inferred from homology"/>
<evidence type="ECO:0000256" key="2">
    <source>
        <dbReference type="ARBA" id="ARBA00004922"/>
    </source>
</evidence>
<keyword evidence="5" id="KW-0808">Transferase</keyword>
<dbReference type="InterPro" id="IPR029044">
    <property type="entry name" value="Nucleotide-diphossugar_trans"/>
</dbReference>
<evidence type="ECO:0000256" key="9">
    <source>
        <dbReference type="ARBA" id="ARBA00023034"/>
    </source>
</evidence>
<organism evidence="13 14">
    <name type="scientific">Raphidocelis subcapitata</name>
    <dbReference type="NCBI Taxonomy" id="307507"/>
    <lineage>
        <taxon>Eukaryota</taxon>
        <taxon>Viridiplantae</taxon>
        <taxon>Chlorophyta</taxon>
        <taxon>core chlorophytes</taxon>
        <taxon>Chlorophyceae</taxon>
        <taxon>CS clade</taxon>
        <taxon>Sphaeropleales</taxon>
        <taxon>Selenastraceae</taxon>
        <taxon>Raphidocelis</taxon>
    </lineage>
</organism>
<comment type="subcellular location">
    <subcellularLocation>
        <location evidence="1 11">Golgi apparatus membrane</location>
        <topology evidence="1 11">Single-pass type II membrane protein</topology>
    </subcellularLocation>
</comment>
<dbReference type="SUPFAM" id="SSF53448">
    <property type="entry name" value="Nucleotide-diphospho-sugar transferases"/>
    <property type="match status" value="1"/>
</dbReference>
<keyword evidence="11" id="KW-0464">Manganese</keyword>
<evidence type="ECO:0000313" key="13">
    <source>
        <dbReference type="EMBL" id="GBF93985.1"/>
    </source>
</evidence>